<sequence>MQDRLGVQTKMETAAPVSGRYFPYSWATPNVPAPRRRRGGALSGSYFSTSERSSFSSRHHLHTSCSILNVHIHQIFHRDGHGIHATKRKIIRRRSRMMDYSRFYMCIMYLVNHVTKMQLLIIGKF</sequence>
<evidence type="ECO:0000256" key="1">
    <source>
        <dbReference type="SAM" id="Phobius"/>
    </source>
</evidence>
<keyword evidence="1" id="KW-1133">Transmembrane helix</keyword>
<dbReference type="EMBL" id="JAACXV010000001">
    <property type="protein sequence ID" value="KAF7287945.1"/>
    <property type="molecule type" value="Genomic_DNA"/>
</dbReference>
<organism evidence="2 3">
    <name type="scientific">Rhynchophorus ferrugineus</name>
    <name type="common">Red palm weevil</name>
    <name type="synonym">Curculio ferrugineus</name>
    <dbReference type="NCBI Taxonomy" id="354439"/>
    <lineage>
        <taxon>Eukaryota</taxon>
        <taxon>Metazoa</taxon>
        <taxon>Ecdysozoa</taxon>
        <taxon>Arthropoda</taxon>
        <taxon>Hexapoda</taxon>
        <taxon>Insecta</taxon>
        <taxon>Pterygota</taxon>
        <taxon>Neoptera</taxon>
        <taxon>Endopterygota</taxon>
        <taxon>Coleoptera</taxon>
        <taxon>Polyphaga</taxon>
        <taxon>Cucujiformia</taxon>
        <taxon>Curculionidae</taxon>
        <taxon>Dryophthorinae</taxon>
        <taxon>Rhynchophorus</taxon>
    </lineage>
</organism>
<keyword evidence="1" id="KW-0472">Membrane</keyword>
<feature type="transmembrane region" description="Helical" evidence="1">
    <location>
        <begin position="103"/>
        <end position="122"/>
    </location>
</feature>
<evidence type="ECO:0000313" key="2">
    <source>
        <dbReference type="EMBL" id="KAF7287945.1"/>
    </source>
</evidence>
<proteinExistence type="predicted"/>
<comment type="caution">
    <text evidence="2">The sequence shown here is derived from an EMBL/GenBank/DDBJ whole genome shotgun (WGS) entry which is preliminary data.</text>
</comment>
<gene>
    <name evidence="2" type="ORF">GWI33_000010</name>
</gene>
<keyword evidence="3" id="KW-1185">Reference proteome</keyword>
<keyword evidence="1" id="KW-0812">Transmembrane</keyword>
<dbReference type="Proteomes" id="UP000625711">
    <property type="component" value="Unassembled WGS sequence"/>
</dbReference>
<dbReference type="AlphaFoldDB" id="A0A834IWZ5"/>
<protein>
    <submittedName>
        <fullName evidence="2">Uncharacterized protein</fullName>
    </submittedName>
</protein>
<accession>A0A834IWZ5</accession>
<evidence type="ECO:0000313" key="3">
    <source>
        <dbReference type="Proteomes" id="UP000625711"/>
    </source>
</evidence>
<reference evidence="2" key="1">
    <citation type="submission" date="2020-08" db="EMBL/GenBank/DDBJ databases">
        <title>Genome sequencing and assembly of the red palm weevil Rhynchophorus ferrugineus.</title>
        <authorList>
            <person name="Dias G.B."/>
            <person name="Bergman C.M."/>
            <person name="Manee M."/>
        </authorList>
    </citation>
    <scope>NUCLEOTIDE SEQUENCE</scope>
    <source>
        <strain evidence="2">AA-2017</strain>
        <tissue evidence="2">Whole larva</tissue>
    </source>
</reference>
<name>A0A834IWZ5_RHYFE</name>